<keyword evidence="3" id="KW-1185">Reference proteome</keyword>
<dbReference type="RefSeq" id="WP_090698730.1">
    <property type="nucleotide sequence ID" value="NZ_FOSP01000009.1"/>
</dbReference>
<evidence type="ECO:0000256" key="1">
    <source>
        <dbReference type="SAM" id="MobiDB-lite"/>
    </source>
</evidence>
<dbReference type="EMBL" id="FOSP01000009">
    <property type="protein sequence ID" value="SFK57102.1"/>
    <property type="molecule type" value="Genomic_DNA"/>
</dbReference>
<sequence>MTRELGQQNKDEEVLAELDRFVIEAIDTLIATSKQVKTVRQRQQTERHNLKSKAAANKVTRLKPRFHSEDDLDRLSESQSVAGCESTVFNESDETLEINDMAGMTPRQRERADVFAGWLIQQDNYPVILLHIEELLTSMEEDFSWNDYGNEKVSEVRTAEQSDNSKSEAEKNEDVSDYQ</sequence>
<dbReference type="STRING" id="52441.SAMN05216302_100986"/>
<name>A0A1I4AKR8_9PROT</name>
<dbReference type="Proteomes" id="UP000199533">
    <property type="component" value="Unassembled WGS sequence"/>
</dbReference>
<proteinExistence type="predicted"/>
<accession>A0A1I4AKR8</accession>
<reference evidence="3" key="1">
    <citation type="submission" date="2016-10" db="EMBL/GenBank/DDBJ databases">
        <authorList>
            <person name="Varghese N."/>
            <person name="Submissions S."/>
        </authorList>
    </citation>
    <scope>NUCLEOTIDE SEQUENCE [LARGE SCALE GENOMIC DNA]</scope>
    <source>
        <strain evidence="3">Nm69</strain>
    </source>
</reference>
<evidence type="ECO:0000313" key="2">
    <source>
        <dbReference type="EMBL" id="SFK57102.1"/>
    </source>
</evidence>
<gene>
    <name evidence="2" type="ORF">SAMN05216302_100986</name>
</gene>
<protein>
    <submittedName>
        <fullName evidence="2">Uncharacterized protein</fullName>
    </submittedName>
</protein>
<feature type="region of interest" description="Disordered" evidence="1">
    <location>
        <begin position="153"/>
        <end position="179"/>
    </location>
</feature>
<evidence type="ECO:0000313" key="3">
    <source>
        <dbReference type="Proteomes" id="UP000199533"/>
    </source>
</evidence>
<dbReference type="AlphaFoldDB" id="A0A1I4AKR8"/>
<organism evidence="2 3">
    <name type="scientific">Nitrosomonas aestuarii</name>
    <dbReference type="NCBI Taxonomy" id="52441"/>
    <lineage>
        <taxon>Bacteria</taxon>
        <taxon>Pseudomonadati</taxon>
        <taxon>Pseudomonadota</taxon>
        <taxon>Betaproteobacteria</taxon>
        <taxon>Nitrosomonadales</taxon>
        <taxon>Nitrosomonadaceae</taxon>
        <taxon>Nitrosomonas</taxon>
    </lineage>
</organism>